<dbReference type="GO" id="GO:0015920">
    <property type="term" value="P:lipopolysaccharide transport"/>
    <property type="evidence" value="ECO:0007669"/>
    <property type="project" value="TreeGrafter"/>
</dbReference>
<keyword evidence="2 6" id="KW-0472">Membrane</keyword>
<evidence type="ECO:0000256" key="5">
    <source>
        <dbReference type="ARBA" id="ARBA00023288"/>
    </source>
</evidence>
<dbReference type="GO" id="GO:0009279">
    <property type="term" value="C:cell outer membrane"/>
    <property type="evidence" value="ECO:0007669"/>
    <property type="project" value="UniProtKB-SubCell"/>
</dbReference>
<dbReference type="PANTHER" id="PTHR38098:SF1">
    <property type="entry name" value="LPS-ASSEMBLY LIPOPROTEIN LPTE"/>
    <property type="match status" value="1"/>
</dbReference>
<dbReference type="Pfam" id="PF04390">
    <property type="entry name" value="LptE"/>
    <property type="match status" value="1"/>
</dbReference>
<gene>
    <name evidence="6" type="primary">lptE</name>
    <name evidence="8" type="ORF">G3I67_13045</name>
</gene>
<dbReference type="RefSeq" id="WP_163655960.1">
    <property type="nucleotide sequence ID" value="NZ_JAAGRN010000009.1"/>
</dbReference>
<evidence type="ECO:0000313" key="8">
    <source>
        <dbReference type="EMBL" id="NDY84155.1"/>
    </source>
</evidence>
<keyword evidence="1 6" id="KW-0732">Signal</keyword>
<proteinExistence type="inferred from homology"/>
<organism evidence="8">
    <name type="scientific">Sheuella amnicola</name>
    <dbReference type="NCBI Taxonomy" id="2707330"/>
    <lineage>
        <taxon>Bacteria</taxon>
        <taxon>Pseudomonadati</taxon>
        <taxon>Pseudomonadota</taxon>
        <taxon>Betaproteobacteria</taxon>
        <taxon>Burkholderiales</taxon>
        <taxon>Alcaligenaceae</taxon>
        <taxon>Sheuella</taxon>
    </lineage>
</organism>
<comment type="similarity">
    <text evidence="6">Belongs to the LptE lipoprotein family.</text>
</comment>
<evidence type="ECO:0000256" key="2">
    <source>
        <dbReference type="ARBA" id="ARBA00023136"/>
    </source>
</evidence>
<comment type="caution">
    <text evidence="8">The sequence shown here is derived from an EMBL/GenBank/DDBJ whole genome shotgun (WGS) entry which is preliminary data.</text>
</comment>
<comment type="subcellular location">
    <subcellularLocation>
        <location evidence="6">Cell outer membrane</location>
        <topology evidence="6">Lipid-anchor</topology>
    </subcellularLocation>
</comment>
<keyword evidence="3 6" id="KW-0564">Palmitate</keyword>
<dbReference type="AlphaFoldDB" id="A0A6B2RA52"/>
<keyword evidence="4 6" id="KW-0998">Cell outer membrane</keyword>
<evidence type="ECO:0000256" key="7">
    <source>
        <dbReference type="SAM" id="SignalP"/>
    </source>
</evidence>
<protein>
    <recommendedName>
        <fullName evidence="6">LPS-assembly lipoprotein LptE</fullName>
    </recommendedName>
</protein>
<evidence type="ECO:0000256" key="4">
    <source>
        <dbReference type="ARBA" id="ARBA00023237"/>
    </source>
</evidence>
<dbReference type="InterPro" id="IPR007485">
    <property type="entry name" value="LPS_assembly_LptE"/>
</dbReference>
<reference evidence="8" key="1">
    <citation type="submission" date="2020-02" db="EMBL/GenBank/DDBJ databases">
        <authorList>
            <person name="Chen W.-M."/>
        </authorList>
    </citation>
    <scope>NUCLEOTIDE SEQUENCE</scope>
    <source>
        <strain evidence="8">NBD-18</strain>
    </source>
</reference>
<sequence length="249" mass="27384">MKVANALTGACRWVMMVAAGLLLASCGFQMQGEKPLPFDSLYITIPQNSQFGADIRRAIRAVSPNTKIIESADISLKVTDFGPDDDADEKSTIAALKLKKAMKLAQAKLEQVSESRTTRQVSLNAQGKVEELELSIQYTFRLVTAKDQIIIPDTTLSAVRNMPFDDRVVQAKEGEAATLFKDMQRGLVTRIIRRITAPDVKARWDVVAAERNDDEEPVEIAKPVRTPALIPAPWQNPSLTPAPLPISTD</sequence>
<dbReference type="PANTHER" id="PTHR38098">
    <property type="entry name" value="LPS-ASSEMBLY LIPOPROTEIN LPTE"/>
    <property type="match status" value="1"/>
</dbReference>
<evidence type="ECO:0000256" key="6">
    <source>
        <dbReference type="HAMAP-Rule" id="MF_01186"/>
    </source>
</evidence>
<evidence type="ECO:0000256" key="1">
    <source>
        <dbReference type="ARBA" id="ARBA00022729"/>
    </source>
</evidence>
<comment type="function">
    <text evidence="6">Together with LptD, is involved in the assembly of lipopolysaccharide (LPS) at the surface of the outer membrane. Required for the proper assembly of LptD. Binds LPS and may serve as the LPS recognition site at the outer membrane.</text>
</comment>
<dbReference type="GO" id="GO:1990351">
    <property type="term" value="C:transporter complex"/>
    <property type="evidence" value="ECO:0007669"/>
    <property type="project" value="TreeGrafter"/>
</dbReference>
<dbReference type="GO" id="GO:0043165">
    <property type="term" value="P:Gram-negative-bacterium-type cell outer membrane assembly"/>
    <property type="evidence" value="ECO:0007669"/>
    <property type="project" value="UniProtKB-UniRule"/>
</dbReference>
<evidence type="ECO:0000256" key="3">
    <source>
        <dbReference type="ARBA" id="ARBA00023139"/>
    </source>
</evidence>
<dbReference type="PROSITE" id="PS51257">
    <property type="entry name" value="PROKAR_LIPOPROTEIN"/>
    <property type="match status" value="1"/>
</dbReference>
<name>A0A6B2RA52_9BURK</name>
<dbReference type="HAMAP" id="MF_01186">
    <property type="entry name" value="LPS_assembly_LptE"/>
    <property type="match status" value="1"/>
</dbReference>
<dbReference type="Gene3D" id="3.30.160.150">
    <property type="entry name" value="Lipoprotein like domain"/>
    <property type="match status" value="1"/>
</dbReference>
<comment type="subunit">
    <text evidence="6">Component of the lipopolysaccharide transport and assembly complex. Interacts with LptD.</text>
</comment>
<feature type="chain" id="PRO_5025334223" description="LPS-assembly lipoprotein LptE" evidence="7">
    <location>
        <begin position="31"/>
        <end position="249"/>
    </location>
</feature>
<feature type="signal peptide" evidence="7">
    <location>
        <begin position="1"/>
        <end position="30"/>
    </location>
</feature>
<keyword evidence="5 6" id="KW-0449">Lipoprotein</keyword>
<accession>A0A6B2RA52</accession>
<dbReference type="GO" id="GO:0001530">
    <property type="term" value="F:lipopolysaccharide binding"/>
    <property type="evidence" value="ECO:0007669"/>
    <property type="project" value="TreeGrafter"/>
</dbReference>
<dbReference type="EMBL" id="JAAGRN010000009">
    <property type="protein sequence ID" value="NDY84155.1"/>
    <property type="molecule type" value="Genomic_DNA"/>
</dbReference>